<dbReference type="InterPro" id="IPR032710">
    <property type="entry name" value="NTF2-like_dom_sf"/>
</dbReference>
<dbReference type="InterPro" id="IPR046860">
    <property type="entry name" value="SnoaL_5"/>
</dbReference>
<accession>A0A380T8L5</accession>
<reference evidence="2" key="1">
    <citation type="submission" date="2018-07" db="EMBL/GenBank/DDBJ databases">
        <authorList>
            <person name="Quirk P.G."/>
            <person name="Krulwich T.A."/>
        </authorList>
    </citation>
    <scope>NUCLEOTIDE SEQUENCE</scope>
</reference>
<sequence length="119" mass="13297">MKTQKIAERLVALCREAKWETAQKELFADDAVSIEPAATPAFAKETKGLAAIVEKGRKFDAMIETLHKLTVSDPLVADSSFTCMMAMDVTMKGQPRMQMSELCLYHVKDGKIVSEQFHM</sequence>
<evidence type="ECO:0000259" key="1">
    <source>
        <dbReference type="Pfam" id="PF20409"/>
    </source>
</evidence>
<feature type="domain" description="SnoaL-like" evidence="1">
    <location>
        <begin position="1"/>
        <end position="118"/>
    </location>
</feature>
<proteinExistence type="predicted"/>
<dbReference type="AlphaFoldDB" id="A0A380T8L5"/>
<organism evidence="2">
    <name type="scientific">metagenome</name>
    <dbReference type="NCBI Taxonomy" id="256318"/>
    <lineage>
        <taxon>unclassified sequences</taxon>
        <taxon>metagenomes</taxon>
    </lineage>
</organism>
<evidence type="ECO:0000313" key="2">
    <source>
        <dbReference type="EMBL" id="SUS03689.1"/>
    </source>
</evidence>
<gene>
    <name evidence="2" type="ORF">DF3PB_1090009</name>
</gene>
<dbReference type="Gene3D" id="3.10.450.50">
    <property type="match status" value="1"/>
</dbReference>
<name>A0A380T8L5_9ZZZZ</name>
<dbReference type="SUPFAM" id="SSF54427">
    <property type="entry name" value="NTF2-like"/>
    <property type="match status" value="1"/>
</dbReference>
<dbReference type="EMBL" id="UIDG01000012">
    <property type="protein sequence ID" value="SUS03689.1"/>
    <property type="molecule type" value="Genomic_DNA"/>
</dbReference>
<dbReference type="Pfam" id="PF20409">
    <property type="entry name" value="SnoaL_5"/>
    <property type="match status" value="1"/>
</dbReference>
<protein>
    <recommendedName>
        <fullName evidence="1">SnoaL-like domain-containing protein</fullName>
    </recommendedName>
</protein>